<dbReference type="InterPro" id="IPR046960">
    <property type="entry name" value="PPR_At4g14850-like_plant"/>
</dbReference>
<gene>
    <name evidence="3" type="ORF">FPE_LOCUS28045</name>
</gene>
<proteinExistence type="predicted"/>
<dbReference type="GO" id="GO:0009451">
    <property type="term" value="P:RNA modification"/>
    <property type="evidence" value="ECO:0007669"/>
    <property type="project" value="InterPro"/>
</dbReference>
<dbReference type="InterPro" id="IPR002885">
    <property type="entry name" value="PPR_rpt"/>
</dbReference>
<evidence type="ECO:0000313" key="4">
    <source>
        <dbReference type="Proteomes" id="UP000834106"/>
    </source>
</evidence>
<accession>A0AAD2A8D7</accession>
<dbReference type="PANTHER" id="PTHR47926:SF398">
    <property type="entry name" value="PENTATRICOPEPTIDE REPEAT-CONTAINING PROTEIN"/>
    <property type="match status" value="1"/>
</dbReference>
<dbReference type="Gene3D" id="1.25.40.10">
    <property type="entry name" value="Tetratricopeptide repeat domain"/>
    <property type="match status" value="1"/>
</dbReference>
<reference evidence="3" key="1">
    <citation type="submission" date="2023-05" db="EMBL/GenBank/DDBJ databases">
        <authorList>
            <person name="Huff M."/>
        </authorList>
    </citation>
    <scope>NUCLEOTIDE SEQUENCE</scope>
</reference>
<organism evidence="3 4">
    <name type="scientific">Fraxinus pennsylvanica</name>
    <dbReference type="NCBI Taxonomy" id="56036"/>
    <lineage>
        <taxon>Eukaryota</taxon>
        <taxon>Viridiplantae</taxon>
        <taxon>Streptophyta</taxon>
        <taxon>Embryophyta</taxon>
        <taxon>Tracheophyta</taxon>
        <taxon>Spermatophyta</taxon>
        <taxon>Magnoliopsida</taxon>
        <taxon>eudicotyledons</taxon>
        <taxon>Gunneridae</taxon>
        <taxon>Pentapetalae</taxon>
        <taxon>asterids</taxon>
        <taxon>lamiids</taxon>
        <taxon>Lamiales</taxon>
        <taxon>Oleaceae</taxon>
        <taxon>Oleeae</taxon>
        <taxon>Fraxinus</taxon>
    </lineage>
</organism>
<dbReference type="EMBL" id="OU503052">
    <property type="protein sequence ID" value="CAI9780615.1"/>
    <property type="molecule type" value="Genomic_DNA"/>
</dbReference>
<evidence type="ECO:0000256" key="1">
    <source>
        <dbReference type="ARBA" id="ARBA00022737"/>
    </source>
</evidence>
<evidence type="ECO:0008006" key="5">
    <source>
        <dbReference type="Google" id="ProtNLM"/>
    </source>
</evidence>
<dbReference type="FunFam" id="1.25.40.10:FF:000285">
    <property type="entry name" value="Pentatricopeptide repeat-containing protein, chloroplastic"/>
    <property type="match status" value="1"/>
</dbReference>
<name>A0AAD2A8D7_9LAMI</name>
<dbReference type="Pfam" id="PF01535">
    <property type="entry name" value="PPR"/>
    <property type="match status" value="2"/>
</dbReference>
<dbReference type="PROSITE" id="PS51257">
    <property type="entry name" value="PROKAR_LIPOPROTEIN"/>
    <property type="match status" value="1"/>
</dbReference>
<dbReference type="GO" id="GO:0003723">
    <property type="term" value="F:RNA binding"/>
    <property type="evidence" value="ECO:0007669"/>
    <property type="project" value="InterPro"/>
</dbReference>
<dbReference type="PANTHER" id="PTHR47926">
    <property type="entry name" value="PENTATRICOPEPTIDE REPEAT-CONTAINING PROTEIN"/>
    <property type="match status" value="1"/>
</dbReference>
<sequence>MMVRGVEATSIIVISALQACEATFNLEEGKRVHEFAVRRGLESDILVSTALIDMYMNCSYPDKAIEVFKRMPEKDAVCWSALLCGYVQNGMADKSMGVFCDMFFSDIRPDGGVMVASAKILLLGLH</sequence>
<keyword evidence="4" id="KW-1185">Reference proteome</keyword>
<dbReference type="NCBIfam" id="TIGR00756">
    <property type="entry name" value="PPR"/>
    <property type="match status" value="2"/>
</dbReference>
<evidence type="ECO:0000313" key="3">
    <source>
        <dbReference type="EMBL" id="CAI9780615.1"/>
    </source>
</evidence>
<dbReference type="Proteomes" id="UP000834106">
    <property type="component" value="Chromosome 17"/>
</dbReference>
<feature type="repeat" description="PPR" evidence="2">
    <location>
        <begin position="75"/>
        <end position="109"/>
    </location>
</feature>
<dbReference type="InterPro" id="IPR011990">
    <property type="entry name" value="TPR-like_helical_dom_sf"/>
</dbReference>
<protein>
    <recommendedName>
        <fullName evidence="5">Pentatricopeptide repeat-containing protein</fullName>
    </recommendedName>
</protein>
<dbReference type="AlphaFoldDB" id="A0AAD2A8D7"/>
<keyword evidence="1" id="KW-0677">Repeat</keyword>
<evidence type="ECO:0000256" key="2">
    <source>
        <dbReference type="PROSITE-ProRule" id="PRU00708"/>
    </source>
</evidence>
<dbReference type="PROSITE" id="PS51375">
    <property type="entry name" value="PPR"/>
    <property type="match status" value="1"/>
</dbReference>